<accession>A0A7X6IBA4</accession>
<feature type="transmembrane region" description="Helical" evidence="1">
    <location>
        <begin position="144"/>
        <end position="164"/>
    </location>
</feature>
<protein>
    <submittedName>
        <fullName evidence="3">Uncharacterized protein</fullName>
    </submittedName>
</protein>
<organism evidence="3 4">
    <name type="scientific">Candidatus Manganitrophus noduliformans</name>
    <dbReference type="NCBI Taxonomy" id="2606439"/>
    <lineage>
        <taxon>Bacteria</taxon>
        <taxon>Pseudomonadati</taxon>
        <taxon>Nitrospirota</taxon>
        <taxon>Nitrospiria</taxon>
        <taxon>Candidatus Troglogloeales</taxon>
        <taxon>Candidatus Manganitrophaceae</taxon>
        <taxon>Candidatus Manganitrophus</taxon>
    </lineage>
</organism>
<dbReference type="Proteomes" id="UP000534783">
    <property type="component" value="Unassembled WGS sequence"/>
</dbReference>
<evidence type="ECO:0000313" key="4">
    <source>
        <dbReference type="Proteomes" id="UP000534783"/>
    </source>
</evidence>
<keyword evidence="1" id="KW-0812">Transmembrane</keyword>
<dbReference type="AlphaFoldDB" id="A0A7X6IBA4"/>
<keyword evidence="2" id="KW-0732">Signal</keyword>
<keyword evidence="1" id="KW-1133">Transmembrane helix</keyword>
<evidence type="ECO:0000256" key="1">
    <source>
        <dbReference type="SAM" id="Phobius"/>
    </source>
</evidence>
<comment type="caution">
    <text evidence="3">The sequence shown here is derived from an EMBL/GenBank/DDBJ whole genome shotgun (WGS) entry which is preliminary data.</text>
</comment>
<evidence type="ECO:0000256" key="2">
    <source>
        <dbReference type="SAM" id="SignalP"/>
    </source>
</evidence>
<reference evidence="3 4" key="1">
    <citation type="journal article" date="2020" name="Nature">
        <title>Bacterial chemolithoautotrophy via manganese oxidation.</title>
        <authorList>
            <person name="Yu H."/>
            <person name="Leadbetter J.R."/>
        </authorList>
    </citation>
    <scope>NUCLEOTIDE SEQUENCE [LARGE SCALE GENOMIC DNA]</scope>
    <source>
        <strain evidence="3 4">Mn-1</strain>
    </source>
</reference>
<dbReference type="EMBL" id="VTOW01000002">
    <property type="protein sequence ID" value="NKE71576.1"/>
    <property type="molecule type" value="Genomic_DNA"/>
</dbReference>
<keyword evidence="1" id="KW-0472">Membrane</keyword>
<evidence type="ECO:0000313" key="3">
    <source>
        <dbReference type="EMBL" id="NKE71576.1"/>
    </source>
</evidence>
<name>A0A7X6IBA4_9BACT</name>
<sequence>MGLLIRSIAFALLFFFSVGLAQDAPPEPQSADIFSRIPSPRFLESGERRVVDIVISNPGKETNFYTLSIERKPQGWIARVDPRNIDLPPDEAAPVHVTLIPKSGPPSFTEQMTQYDVVIKAEDKEAKPFYGTLPIYLKPGYRDLLTFFGIPALIGFAAIGMGEWLRRRDYFKVGGLFVMGGGILTVVSVTAVLGILVL</sequence>
<proteinExistence type="predicted"/>
<feature type="signal peptide" evidence="2">
    <location>
        <begin position="1"/>
        <end position="21"/>
    </location>
</feature>
<gene>
    <name evidence="3" type="ORF">MNODULE_12580</name>
</gene>
<dbReference type="RefSeq" id="WP_168060333.1">
    <property type="nucleotide sequence ID" value="NZ_VTOW01000002.1"/>
</dbReference>
<feature type="transmembrane region" description="Helical" evidence="1">
    <location>
        <begin position="176"/>
        <end position="197"/>
    </location>
</feature>
<keyword evidence="4" id="KW-1185">Reference proteome</keyword>
<feature type="chain" id="PRO_5031269248" evidence="2">
    <location>
        <begin position="22"/>
        <end position="198"/>
    </location>
</feature>